<dbReference type="Proteomes" id="UP000887572">
    <property type="component" value="Unplaced"/>
</dbReference>
<sequence>MLERPVFHRNSAISRIKRLILSFDAYSREQFSKELEKLVRQKLLHIGMANALLIEKKYPSRSVNTHDILKGYATIVEYLSQCDPSFVLVHRICRIIRDYVKQRPDTMRTIITFITTEKPGDNQSSEMAIANANRLTLMLDEDQLQEVNDEYVIMVDDNLENRWMDWTPDPIDANPKESRLFRESADVFNMLVSIYGSKDLFVNEYQHLLAERLVTNGWSRHLQSEFNYLETMKRRFTDGELSHCEVMLRDIRESCKLASYANGSMPFSVCPRIVSFNYWPEVATSPLNALPMLPVFKEALVCYTDTFAQHKPARSINWYTDHGSQVELELELDGRTVQVDAPLPQAQIIILFTEKGKFCYLRNYTIKLVVLPFVTPYVSSERWDVALLAEASGLDMPDLKKRLDWWTSKGFLFHGPLDPITLEETVCLVTTSDAIESYIRQRGALHDYMYSDEEEEEQPPIEDVVEELEQYWNYTKGLLMHRATCEPLTAQFLHRMFKNFTSPGKTAPSLEAVQMFMQRKIKQNLVEMFPELDLTQIIAEFGHLTPEGLADVVIDRMALIPRKKHGMKRKTDEDDNDDVHSEYSSFNSETSGSDDLLVEKMLAELLRSCKTELRGERTVVDTSAWTGVKTLMIENFPLIRADFVTRMIRFFNGAIVPTAIACFFVENNFGNKLHKIAPSLTQTFWCKMAVPVQSRGRRFKQAYVSDQLREHFKRYNELMEQYQKKYPELLSGLKLTKQARNIPWERSEHEQWVECLVCFERVTMRRMVCCTPPVDSPSDNSFDASLVSTELCKEELELPTELTAHNQQTDSVLVIEFSSELSSSRVSVLEKEEEESDSPAASHAFCRCCIRGQAQAATDEIPLAEGGVGLKCMVPGCLNPILYSDIRTLLKRDVRKKLDERIVEENIGMASLQNLERCKLCNFAMEMEVDKSVNKVFDCLNCCAKFCRFCERRWDEDHFGVSCEELDLKTKKDKKDRELEKKLNEAVIRKCPRCGLPFMKDEGCNKMTCRCGMKQCYLCRQSNIDYGHFCRHFRDPKVTNWKCNLCNKKCLLFQDASKLDSVMMDQIRKHEEEAERQLAKEGTSASAGEQPPQLDQQPTTSRGTAGGGDATTHRKRMETLKERSYLPIPLGSRRSVWKHFPDNRQLNNGITTELRLYKVLSDDPFVRFPLNAVGFQQPVPAPYQPNVPPPFIQTSPYPPRDPRRLPFPPQDPRIFQQQGPMFFNQTAQMPPYPQDPRTPPFPPHDPRMFQQQQGPMFFNQTAQHPYPPTPPHQPAIVPQPTIAGAEMMMPPTGRIDFAFAGAEHAIQMFFNGGPTAQQQDQQQHNQLQ</sequence>
<evidence type="ECO:0000313" key="12">
    <source>
        <dbReference type="WBParaSite" id="Gr19_v10_g10660.t1"/>
    </source>
</evidence>
<name>A0A914GRL3_GLORO</name>
<dbReference type="InterPro" id="IPR036388">
    <property type="entry name" value="WH-like_DNA-bd_sf"/>
</dbReference>
<dbReference type="InterPro" id="IPR016158">
    <property type="entry name" value="Cullin_homology"/>
</dbReference>
<dbReference type="Gene3D" id="1.20.1310.10">
    <property type="entry name" value="Cullin Repeats"/>
    <property type="match status" value="1"/>
</dbReference>
<accession>A0A914GRL3</accession>
<dbReference type="PROSITE" id="PS51873">
    <property type="entry name" value="TRIAD"/>
    <property type="match status" value="1"/>
</dbReference>
<dbReference type="InterPro" id="IPR057975">
    <property type="entry name" value="TPR_ANAPC2"/>
</dbReference>
<dbReference type="GO" id="GO:0006511">
    <property type="term" value="P:ubiquitin-dependent protein catabolic process"/>
    <property type="evidence" value="ECO:0007669"/>
    <property type="project" value="InterPro"/>
</dbReference>
<organism evidence="11 12">
    <name type="scientific">Globodera rostochiensis</name>
    <name type="common">Golden nematode worm</name>
    <name type="synonym">Heterodera rostochiensis</name>
    <dbReference type="NCBI Taxonomy" id="31243"/>
    <lineage>
        <taxon>Eukaryota</taxon>
        <taxon>Metazoa</taxon>
        <taxon>Ecdysozoa</taxon>
        <taxon>Nematoda</taxon>
        <taxon>Chromadorea</taxon>
        <taxon>Rhabditida</taxon>
        <taxon>Tylenchina</taxon>
        <taxon>Tylenchomorpha</taxon>
        <taxon>Tylenchoidea</taxon>
        <taxon>Heteroderidae</taxon>
        <taxon>Heteroderinae</taxon>
        <taxon>Globodera</taxon>
    </lineage>
</organism>
<keyword evidence="1" id="KW-0808">Transferase</keyword>
<evidence type="ECO:0000256" key="5">
    <source>
        <dbReference type="ARBA" id="ARBA00022786"/>
    </source>
</evidence>
<dbReference type="Pfam" id="PF26200">
    <property type="entry name" value="Rcat_RNF216"/>
    <property type="match status" value="1"/>
</dbReference>
<evidence type="ECO:0000256" key="1">
    <source>
        <dbReference type="ARBA" id="ARBA00022679"/>
    </source>
</evidence>
<dbReference type="SUPFAM" id="SSF75632">
    <property type="entry name" value="Cullin homology domain"/>
    <property type="match status" value="1"/>
</dbReference>
<proteinExistence type="inferred from homology"/>
<evidence type="ECO:0000256" key="2">
    <source>
        <dbReference type="ARBA" id="ARBA00022723"/>
    </source>
</evidence>
<dbReference type="InterPro" id="IPR044066">
    <property type="entry name" value="TRIAD_supradom"/>
</dbReference>
<dbReference type="GO" id="GO:0031625">
    <property type="term" value="F:ubiquitin protein ligase binding"/>
    <property type="evidence" value="ECO:0007669"/>
    <property type="project" value="InterPro"/>
</dbReference>
<dbReference type="GO" id="GO:0005680">
    <property type="term" value="C:anaphase-promoting complex"/>
    <property type="evidence" value="ECO:0007669"/>
    <property type="project" value="TreeGrafter"/>
</dbReference>
<feature type="domain" description="Cullin family profile" evidence="9">
    <location>
        <begin position="146"/>
        <end position="407"/>
    </location>
</feature>
<keyword evidence="6" id="KW-0862">Zinc</keyword>
<dbReference type="GO" id="GO:0008270">
    <property type="term" value="F:zinc ion binding"/>
    <property type="evidence" value="ECO:0007669"/>
    <property type="project" value="UniProtKB-KW"/>
</dbReference>
<feature type="region of interest" description="Disordered" evidence="8">
    <location>
        <begin position="565"/>
        <end position="592"/>
    </location>
</feature>
<feature type="domain" description="RING-type" evidence="10">
    <location>
        <begin position="820"/>
        <end position="1047"/>
    </location>
</feature>
<reference evidence="12" key="1">
    <citation type="submission" date="2022-11" db="UniProtKB">
        <authorList>
            <consortium name="WormBaseParasite"/>
        </authorList>
    </citation>
    <scope>IDENTIFICATION</scope>
</reference>
<evidence type="ECO:0000256" key="7">
    <source>
        <dbReference type="PROSITE-ProRule" id="PRU00330"/>
    </source>
</evidence>
<dbReference type="InterPro" id="IPR047546">
    <property type="entry name" value="Rcat_RBR_RNF216"/>
</dbReference>
<evidence type="ECO:0000256" key="8">
    <source>
        <dbReference type="SAM" id="MobiDB-lite"/>
    </source>
</evidence>
<dbReference type="Gene3D" id="3.30.230.130">
    <property type="entry name" value="Cullin, Chain C, Domain 2"/>
    <property type="match status" value="1"/>
</dbReference>
<dbReference type="CDD" id="cd20353">
    <property type="entry name" value="Rcat_RBR_RNF216"/>
    <property type="match status" value="1"/>
</dbReference>
<dbReference type="SUPFAM" id="SSF57850">
    <property type="entry name" value="RING/U-box"/>
    <property type="match status" value="1"/>
</dbReference>
<evidence type="ECO:0000256" key="3">
    <source>
        <dbReference type="ARBA" id="ARBA00022737"/>
    </source>
</evidence>
<feature type="region of interest" description="Disordered" evidence="8">
    <location>
        <begin position="1071"/>
        <end position="1123"/>
    </location>
</feature>
<dbReference type="Gene3D" id="1.20.120.1750">
    <property type="match status" value="1"/>
</dbReference>
<dbReference type="InterPro" id="IPR047545">
    <property type="entry name" value="BRcat_RBR_RNF216"/>
</dbReference>
<keyword evidence="5" id="KW-0833">Ubl conjugation pathway</keyword>
<comment type="similarity">
    <text evidence="7">Belongs to the cullin family.</text>
</comment>
<keyword evidence="3" id="KW-0677">Repeat</keyword>
<keyword evidence="4" id="KW-0863">Zinc-finger</keyword>
<evidence type="ECO:0000256" key="6">
    <source>
        <dbReference type="ARBA" id="ARBA00022833"/>
    </source>
</evidence>
<dbReference type="PANTHER" id="PTHR45957">
    <property type="entry name" value="ANAPHASE-PROMOTING COMPLEX SUBUNIT 2"/>
    <property type="match status" value="1"/>
</dbReference>
<dbReference type="InterPro" id="IPR036317">
    <property type="entry name" value="Cullin_homology_sf"/>
</dbReference>
<evidence type="ECO:0000313" key="11">
    <source>
        <dbReference type="Proteomes" id="UP000887572"/>
    </source>
</evidence>
<keyword evidence="2" id="KW-0479">Metal-binding</keyword>
<dbReference type="PROSITE" id="PS50069">
    <property type="entry name" value="CULLIN_2"/>
    <property type="match status" value="1"/>
</dbReference>
<dbReference type="GO" id="GO:0007091">
    <property type="term" value="P:metaphase/anaphase transition of mitotic cell cycle"/>
    <property type="evidence" value="ECO:0007669"/>
    <property type="project" value="TreeGrafter"/>
</dbReference>
<dbReference type="GO" id="GO:0016740">
    <property type="term" value="F:transferase activity"/>
    <property type="evidence" value="ECO:0007669"/>
    <property type="project" value="UniProtKB-KW"/>
</dbReference>
<evidence type="ECO:0000259" key="10">
    <source>
        <dbReference type="PROSITE" id="PS51873"/>
    </source>
</evidence>
<dbReference type="PANTHER" id="PTHR45957:SF1">
    <property type="entry name" value="ANAPHASE-PROMOTING COMPLEX SUBUNIT 2"/>
    <property type="match status" value="1"/>
</dbReference>
<feature type="compositionally biased region" description="Polar residues" evidence="8">
    <location>
        <begin position="1083"/>
        <end position="1103"/>
    </location>
</feature>
<feature type="compositionally biased region" description="Polar residues" evidence="8">
    <location>
        <begin position="582"/>
        <end position="592"/>
    </location>
</feature>
<evidence type="ECO:0000259" key="9">
    <source>
        <dbReference type="PROSITE" id="PS50069"/>
    </source>
</evidence>
<protein>
    <submittedName>
        <fullName evidence="12">RING-type domain-containing protein</fullName>
    </submittedName>
</protein>
<evidence type="ECO:0000256" key="4">
    <source>
        <dbReference type="ARBA" id="ARBA00022771"/>
    </source>
</evidence>
<dbReference type="Gene3D" id="1.10.10.10">
    <property type="entry name" value="Winged helix-like DNA-binding domain superfamily/Winged helix DNA-binding domain"/>
    <property type="match status" value="1"/>
</dbReference>
<dbReference type="InterPro" id="IPR044554">
    <property type="entry name" value="ANAPC2"/>
</dbReference>
<dbReference type="CDD" id="cd20339">
    <property type="entry name" value="BRcat_RBR_RNF216"/>
    <property type="match status" value="1"/>
</dbReference>
<dbReference type="GO" id="GO:0070979">
    <property type="term" value="P:protein K11-linked ubiquitination"/>
    <property type="evidence" value="ECO:0007669"/>
    <property type="project" value="TreeGrafter"/>
</dbReference>
<dbReference type="WBParaSite" id="Gr19_v10_g10660.t1">
    <property type="protein sequence ID" value="Gr19_v10_g10660.t1"/>
    <property type="gene ID" value="Gr19_v10_g10660"/>
</dbReference>
<dbReference type="Pfam" id="PF25773">
    <property type="entry name" value="TPR_ANAPC2"/>
    <property type="match status" value="1"/>
</dbReference>
<dbReference type="SMART" id="SM00182">
    <property type="entry name" value="CULLIN"/>
    <property type="match status" value="1"/>
</dbReference>
<keyword evidence="11" id="KW-1185">Reference proteome</keyword>